<keyword evidence="2" id="KW-1185">Reference proteome</keyword>
<accession>A0AAE1DIF5</accession>
<comment type="caution">
    <text evidence="1">The sequence shown here is derived from an EMBL/GenBank/DDBJ whole genome shotgun (WGS) entry which is preliminary data.</text>
</comment>
<protein>
    <submittedName>
        <fullName evidence="1">Uncharacterized protein</fullName>
    </submittedName>
</protein>
<dbReference type="EMBL" id="JAWDGP010003682">
    <property type="protein sequence ID" value="KAK3771766.1"/>
    <property type="molecule type" value="Genomic_DNA"/>
</dbReference>
<gene>
    <name evidence="1" type="ORF">RRG08_066511</name>
</gene>
<organism evidence="1 2">
    <name type="scientific">Elysia crispata</name>
    <name type="common">lettuce slug</name>
    <dbReference type="NCBI Taxonomy" id="231223"/>
    <lineage>
        <taxon>Eukaryota</taxon>
        <taxon>Metazoa</taxon>
        <taxon>Spiralia</taxon>
        <taxon>Lophotrochozoa</taxon>
        <taxon>Mollusca</taxon>
        <taxon>Gastropoda</taxon>
        <taxon>Heterobranchia</taxon>
        <taxon>Euthyneura</taxon>
        <taxon>Panpulmonata</taxon>
        <taxon>Sacoglossa</taxon>
        <taxon>Placobranchoidea</taxon>
        <taxon>Plakobranchidae</taxon>
        <taxon>Elysia</taxon>
    </lineage>
</organism>
<dbReference type="Proteomes" id="UP001283361">
    <property type="component" value="Unassembled WGS sequence"/>
</dbReference>
<evidence type="ECO:0000313" key="2">
    <source>
        <dbReference type="Proteomes" id="UP001283361"/>
    </source>
</evidence>
<reference evidence="1" key="1">
    <citation type="journal article" date="2023" name="G3 (Bethesda)">
        <title>A reference genome for the long-term kleptoplast-retaining sea slug Elysia crispata morphotype clarki.</title>
        <authorList>
            <person name="Eastman K.E."/>
            <person name="Pendleton A.L."/>
            <person name="Shaikh M.A."/>
            <person name="Suttiyut T."/>
            <person name="Ogas R."/>
            <person name="Tomko P."/>
            <person name="Gavelis G."/>
            <person name="Widhalm J.R."/>
            <person name="Wisecaver J.H."/>
        </authorList>
    </citation>
    <scope>NUCLEOTIDE SEQUENCE</scope>
    <source>
        <strain evidence="1">ECLA1</strain>
    </source>
</reference>
<name>A0AAE1DIF5_9GAST</name>
<sequence length="79" mass="8752">MQLRKLGFRVRTTKTAHVLTICFLAHLSSHPNASRLACAATNRCCGCGWSWSSYRVHAKRRALIGYTASSAVISPHQHT</sequence>
<evidence type="ECO:0000313" key="1">
    <source>
        <dbReference type="EMBL" id="KAK3771766.1"/>
    </source>
</evidence>
<dbReference type="AlphaFoldDB" id="A0AAE1DIF5"/>
<proteinExistence type="predicted"/>